<gene>
    <name evidence="1" type="ORF">WA1_23660</name>
</gene>
<dbReference type="OrthoDB" id="489225at2"/>
<name>A0A139X7H8_9CYAN</name>
<dbReference type="InterPro" id="IPR013406">
    <property type="entry name" value="CHP02574_addiction_mod"/>
</dbReference>
<evidence type="ECO:0000313" key="1">
    <source>
        <dbReference type="EMBL" id="KYC40644.1"/>
    </source>
</evidence>
<reference evidence="1 2" key="1">
    <citation type="journal article" date="2013" name="Genome Biol. Evol.">
        <title>Genomes of Stigonematalean cyanobacteria (subsection V) and the evolution of oxygenic photosynthesis from prokaryotes to plastids.</title>
        <authorList>
            <person name="Dagan T."/>
            <person name="Roettger M."/>
            <person name="Stucken K."/>
            <person name="Landan G."/>
            <person name="Koch R."/>
            <person name="Major P."/>
            <person name="Gould S.B."/>
            <person name="Goremykin V.V."/>
            <person name="Rippka R."/>
            <person name="Tandeau de Marsac N."/>
            <person name="Gugger M."/>
            <person name="Lockhart P.J."/>
            <person name="Allen J.F."/>
            <person name="Brune I."/>
            <person name="Maus I."/>
            <person name="Puhler A."/>
            <person name="Martin W.F."/>
        </authorList>
    </citation>
    <scope>NUCLEOTIDE SEQUENCE [LARGE SCALE GENOMIC DNA]</scope>
    <source>
        <strain evidence="1 2">PCC 7110</strain>
    </source>
</reference>
<proteinExistence type="predicted"/>
<protein>
    <submittedName>
        <fullName evidence="1">Addiction module component</fullName>
    </submittedName>
</protein>
<dbReference type="RefSeq" id="WP_017740087.1">
    <property type="nucleotide sequence ID" value="NZ_KQ976354.1"/>
</dbReference>
<dbReference type="Proteomes" id="UP000076925">
    <property type="component" value="Unassembled WGS sequence"/>
</dbReference>
<dbReference type="AlphaFoldDB" id="A0A139X7H8"/>
<evidence type="ECO:0000313" key="2">
    <source>
        <dbReference type="Proteomes" id="UP000076925"/>
    </source>
</evidence>
<keyword evidence="2" id="KW-1185">Reference proteome</keyword>
<dbReference type="Pfam" id="PF09720">
    <property type="entry name" value="Unstab_antitox"/>
    <property type="match status" value="1"/>
</dbReference>
<sequence>MTETAEKLKLELSQLSLQERAELAHFLIHSLDEGVNDDVEAAWDTELTKRLEDIHRGTAIGEPSVQVFSQLREKYS</sequence>
<accession>A0A139X7H8</accession>
<organism evidence="1 2">
    <name type="scientific">Scytonema hofmannii PCC 7110</name>
    <dbReference type="NCBI Taxonomy" id="128403"/>
    <lineage>
        <taxon>Bacteria</taxon>
        <taxon>Bacillati</taxon>
        <taxon>Cyanobacteriota</taxon>
        <taxon>Cyanophyceae</taxon>
        <taxon>Nostocales</taxon>
        <taxon>Scytonemataceae</taxon>
        <taxon>Scytonema</taxon>
    </lineage>
</organism>
<comment type="caution">
    <text evidence="1">The sequence shown here is derived from an EMBL/GenBank/DDBJ whole genome shotgun (WGS) entry which is preliminary data.</text>
</comment>
<dbReference type="EMBL" id="ANNX02000026">
    <property type="protein sequence ID" value="KYC40644.1"/>
    <property type="molecule type" value="Genomic_DNA"/>
</dbReference>